<sequence>MIEEDPQISFVCSQCDERVEEFICSLPAFDYSAEVNSEGRGIEHLQVTCPECSKAYEVEITNFFDQFEASIPEEPNLSVSISVPDDPHDYDELDYDEYLKSYVPEEPWNRYIHSLELLDEMFVNAGSLHSYPMFRRMLLLQHIAMMEAYLCDRLITLAADKEVQVSLITQYDKLGDQKFPLKKLANNKDPLFEHAVTFLKNQLYHDLEVVDKLYTSALGATPFVDTDSKSFLKSVMITRHHCVHRDGKDNQGKVLLSIDNNYINSIREHILGLVQNIEKRFADKISSISSQKSSAPQIS</sequence>
<keyword evidence="2" id="KW-1185">Reference proteome</keyword>
<dbReference type="EMBL" id="FOSK01000004">
    <property type="protein sequence ID" value="SFK37419.1"/>
    <property type="molecule type" value="Genomic_DNA"/>
</dbReference>
<dbReference type="Proteomes" id="UP000199598">
    <property type="component" value="Unassembled WGS sequence"/>
</dbReference>
<proteinExistence type="predicted"/>
<evidence type="ECO:0000313" key="1">
    <source>
        <dbReference type="EMBL" id="SFK37419.1"/>
    </source>
</evidence>
<comment type="caution">
    <text evidence="1">The sequence shown here is derived from an EMBL/GenBank/DDBJ whole genome shotgun (WGS) entry which is preliminary data.</text>
</comment>
<evidence type="ECO:0000313" key="2">
    <source>
        <dbReference type="Proteomes" id="UP000199598"/>
    </source>
</evidence>
<dbReference type="RefSeq" id="WP_093519005.1">
    <property type="nucleotide sequence ID" value="NZ_FOSK01000004.1"/>
</dbReference>
<name>A0A1I3Z1C1_9HYPH</name>
<protein>
    <recommendedName>
        <fullName evidence="3">CpXC domain-containing protein</fullName>
    </recommendedName>
</protein>
<evidence type="ECO:0008006" key="3">
    <source>
        <dbReference type="Google" id="ProtNLM"/>
    </source>
</evidence>
<gene>
    <name evidence="1" type="ORF">SAMN04488518_104337</name>
</gene>
<reference evidence="1 2" key="1">
    <citation type="submission" date="2016-10" db="EMBL/GenBank/DDBJ databases">
        <authorList>
            <person name="Varghese N."/>
            <person name="Submissions S."/>
        </authorList>
    </citation>
    <scope>NUCLEOTIDE SEQUENCE [LARGE SCALE GENOMIC DNA]</scope>
    <source>
        <strain evidence="1 2">DSM 16392</strain>
    </source>
</reference>
<accession>A0A1I3Z1C1</accession>
<organism evidence="1 2">
    <name type="scientific">Pseudovibrio ascidiaceicola</name>
    <dbReference type="NCBI Taxonomy" id="285279"/>
    <lineage>
        <taxon>Bacteria</taxon>
        <taxon>Pseudomonadati</taxon>
        <taxon>Pseudomonadota</taxon>
        <taxon>Alphaproteobacteria</taxon>
        <taxon>Hyphomicrobiales</taxon>
        <taxon>Stappiaceae</taxon>
        <taxon>Pseudovibrio</taxon>
    </lineage>
</organism>